<proteinExistence type="predicted"/>
<dbReference type="EMBL" id="CP011542">
    <property type="protein sequence ID" value="AKK04719.1"/>
    <property type="molecule type" value="Genomic_DNA"/>
</dbReference>
<organism evidence="1 2">
    <name type="scientific">Corynebacterium mustelae</name>
    <dbReference type="NCBI Taxonomy" id="571915"/>
    <lineage>
        <taxon>Bacteria</taxon>
        <taxon>Bacillati</taxon>
        <taxon>Actinomycetota</taxon>
        <taxon>Actinomycetes</taxon>
        <taxon>Mycobacteriales</taxon>
        <taxon>Corynebacteriaceae</taxon>
        <taxon>Corynebacterium</taxon>
    </lineage>
</organism>
<protein>
    <submittedName>
        <fullName evidence="1">Uncharacterized protein</fullName>
    </submittedName>
</protein>
<evidence type="ECO:0000313" key="1">
    <source>
        <dbReference type="EMBL" id="AKK04719.1"/>
    </source>
</evidence>
<evidence type="ECO:0000313" key="2">
    <source>
        <dbReference type="Proteomes" id="UP000035199"/>
    </source>
</evidence>
<dbReference type="PATRIC" id="fig|571915.4.peg.393"/>
<reference evidence="2" key="2">
    <citation type="submission" date="2015-05" db="EMBL/GenBank/DDBJ databases">
        <title>Complete genome sequence of Corynebacterium mustelae DSM 45274, isolated from various tissues of a male ferret with lethal sepsis.</title>
        <authorList>
            <person name="Ruckert C."/>
            <person name="Albersmeier A."/>
            <person name="Winkler A."/>
            <person name="Tauch A."/>
        </authorList>
    </citation>
    <scope>NUCLEOTIDE SEQUENCE [LARGE SCALE GENOMIC DNA]</scope>
    <source>
        <strain evidence="2">DSM 45274</strain>
    </source>
</reference>
<name>A0A0G3GUA8_9CORY</name>
<dbReference type="KEGG" id="cmv:CMUST_01855"/>
<keyword evidence="2" id="KW-1185">Reference proteome</keyword>
<gene>
    <name evidence="1" type="ORF">CMUST_01855</name>
</gene>
<accession>A0A0G3GUA8</accession>
<reference evidence="1 2" key="1">
    <citation type="journal article" date="2015" name="Genome Announc.">
        <title>Complete Genome Sequence of the Type Strain Corynebacterium mustelae DSM 45274, Isolated from Various Tissues of a Male Ferret with Lethal Sepsis.</title>
        <authorList>
            <person name="Ruckert C."/>
            <person name="Eimer J."/>
            <person name="Winkler A."/>
            <person name="Tauch A."/>
        </authorList>
    </citation>
    <scope>NUCLEOTIDE SEQUENCE [LARGE SCALE GENOMIC DNA]</scope>
    <source>
        <strain evidence="1 2">DSM 45274</strain>
    </source>
</reference>
<sequence length="75" mass="7951">MPIRVFYPRLGMGLKDSKTQPVRGIGLAINYLALVVGLRAYDAVVSGLKTVIKQRESTAGPVTSAGPLGQLDLLV</sequence>
<dbReference type="AlphaFoldDB" id="A0A0G3GUA8"/>
<dbReference type="Proteomes" id="UP000035199">
    <property type="component" value="Chromosome"/>
</dbReference>
<dbReference type="RefSeq" id="WP_144414096.1">
    <property type="nucleotide sequence ID" value="NZ_CP011542.1"/>
</dbReference>